<evidence type="ECO:0000313" key="4">
    <source>
        <dbReference type="Proteomes" id="UP000019460"/>
    </source>
</evidence>
<organism evidence="3 4">
    <name type="scientific">Imhoffiella purpurea</name>
    <dbReference type="NCBI Taxonomy" id="1249627"/>
    <lineage>
        <taxon>Bacteria</taxon>
        <taxon>Pseudomonadati</taxon>
        <taxon>Pseudomonadota</taxon>
        <taxon>Gammaproteobacteria</taxon>
        <taxon>Chromatiales</taxon>
        <taxon>Chromatiaceae</taxon>
        <taxon>Imhoffiella</taxon>
    </lineage>
</organism>
<proteinExistence type="predicted"/>
<feature type="chain" id="PRO_5004929996" description="Lcl C-terminal domain-containing protein" evidence="1">
    <location>
        <begin position="22"/>
        <end position="203"/>
    </location>
</feature>
<reference evidence="3 4" key="1">
    <citation type="submission" date="2012-11" db="EMBL/GenBank/DDBJ databases">
        <title>Genome assembly of Thiorhodococcus sp. AK35.</title>
        <authorList>
            <person name="Nupur N."/>
            <person name="Khatri I."/>
            <person name="Subramanian S."/>
            <person name="Pinnaka A."/>
        </authorList>
    </citation>
    <scope>NUCLEOTIDE SEQUENCE [LARGE SCALE GENOMIC DNA]</scope>
    <source>
        <strain evidence="3 4">AK35</strain>
    </source>
</reference>
<dbReference type="EMBL" id="AONC01000037">
    <property type="protein sequence ID" value="EXJ14658.1"/>
    <property type="molecule type" value="Genomic_DNA"/>
</dbReference>
<evidence type="ECO:0000256" key="1">
    <source>
        <dbReference type="SAM" id="SignalP"/>
    </source>
</evidence>
<protein>
    <recommendedName>
        <fullName evidence="2">Lcl C-terminal domain-containing protein</fullName>
    </recommendedName>
</protein>
<accession>W9V530</accession>
<dbReference type="AlphaFoldDB" id="W9V530"/>
<keyword evidence="4" id="KW-1185">Reference proteome</keyword>
<dbReference type="RefSeq" id="WP_043754400.1">
    <property type="nucleotide sequence ID" value="NZ_AONC01000037.1"/>
</dbReference>
<dbReference type="Pfam" id="PF07603">
    <property type="entry name" value="Lcl_C"/>
    <property type="match status" value="1"/>
</dbReference>
<dbReference type="PANTHER" id="PTHR35812:SF1">
    <property type="entry name" value="LIPOPROTEIN"/>
    <property type="match status" value="1"/>
</dbReference>
<evidence type="ECO:0000259" key="2">
    <source>
        <dbReference type="Pfam" id="PF07603"/>
    </source>
</evidence>
<evidence type="ECO:0000313" key="3">
    <source>
        <dbReference type="EMBL" id="EXJ14658.1"/>
    </source>
</evidence>
<dbReference type="Proteomes" id="UP000019460">
    <property type="component" value="Unassembled WGS sequence"/>
</dbReference>
<comment type="caution">
    <text evidence="3">The sequence shown here is derived from an EMBL/GenBank/DDBJ whole genome shotgun (WGS) entry which is preliminary data.</text>
</comment>
<dbReference type="OrthoDB" id="9793251at2"/>
<name>W9V530_9GAMM</name>
<feature type="signal peptide" evidence="1">
    <location>
        <begin position="1"/>
        <end position="21"/>
    </location>
</feature>
<feature type="domain" description="Lcl C-terminal" evidence="2">
    <location>
        <begin position="43"/>
        <end position="166"/>
    </location>
</feature>
<dbReference type="STRING" id="1249627.D779_2187"/>
<dbReference type="eggNOG" id="COG0515">
    <property type="taxonomic scope" value="Bacteria"/>
</dbReference>
<keyword evidence="1" id="KW-0732">Signal</keyword>
<sequence length="203" mass="22373">MKTSRILLTFYLLANMAVPSAQECREDGSPPIPGARYILVQNGTVIDRGTGLMWRQCSEGTVGIGCTQGHAERLKWKSALERARSSRFAGYSDWRLPNQGELTTLLQNRCYGLRIDGVVFPNTMAARFWTSTPASYYAGSAWTLDFRDGSSGYGTGSDKAYVRLVRDAGACSPAIPGTCLPHEDRLYEPHGSVEELDPTNEIR</sequence>
<dbReference type="InterPro" id="IPR011460">
    <property type="entry name" value="Lcl_C"/>
</dbReference>
<gene>
    <name evidence="3" type="ORF">D779_2187</name>
</gene>
<dbReference type="PANTHER" id="PTHR35812">
    <property type="entry name" value="LIPOPROTEIN"/>
    <property type="match status" value="1"/>
</dbReference>